<accession>A0A3D3R6M8</accession>
<dbReference type="EMBL" id="DQAY01000056">
    <property type="protein sequence ID" value="HCO23280.1"/>
    <property type="molecule type" value="Genomic_DNA"/>
</dbReference>
<reference evidence="1 2" key="1">
    <citation type="journal article" date="2018" name="Nat. Biotechnol.">
        <title>A standardized bacterial taxonomy based on genome phylogeny substantially revises the tree of life.</title>
        <authorList>
            <person name="Parks D.H."/>
            <person name="Chuvochina M."/>
            <person name="Waite D.W."/>
            <person name="Rinke C."/>
            <person name="Skarshewski A."/>
            <person name="Chaumeil P.A."/>
            <person name="Hugenholtz P."/>
        </authorList>
    </citation>
    <scope>NUCLEOTIDE SEQUENCE [LARGE SCALE GENOMIC DNA]</scope>
    <source>
        <strain evidence="1">UBA9375</strain>
    </source>
</reference>
<protein>
    <submittedName>
        <fullName evidence="1">Uncharacterized protein</fullName>
    </submittedName>
</protein>
<gene>
    <name evidence="1" type="ORF">DIT97_09580</name>
</gene>
<name>A0A3D3R6M8_9PLAN</name>
<evidence type="ECO:0000313" key="1">
    <source>
        <dbReference type="EMBL" id="HCO23280.1"/>
    </source>
</evidence>
<organism evidence="1 2">
    <name type="scientific">Gimesia maris</name>
    <dbReference type="NCBI Taxonomy" id="122"/>
    <lineage>
        <taxon>Bacteria</taxon>
        <taxon>Pseudomonadati</taxon>
        <taxon>Planctomycetota</taxon>
        <taxon>Planctomycetia</taxon>
        <taxon>Planctomycetales</taxon>
        <taxon>Planctomycetaceae</taxon>
        <taxon>Gimesia</taxon>
    </lineage>
</organism>
<comment type="caution">
    <text evidence="1">The sequence shown here is derived from an EMBL/GenBank/DDBJ whole genome shotgun (WGS) entry which is preliminary data.</text>
</comment>
<dbReference type="AlphaFoldDB" id="A0A3D3R6M8"/>
<evidence type="ECO:0000313" key="2">
    <source>
        <dbReference type="Proteomes" id="UP000263642"/>
    </source>
</evidence>
<sequence>MHLPVFPPLKQLCSRQSLICLVTLFCFFTTSVGFPLEPVGTPQAGCQCGQELQRAGGCCCSRSQASRKCEIQPKSCCAKKQTRSCCTGKSKPETSKTVLVSACGCGHGPAAGLLVNDDPRLPALPSLILSPTPLEFCCLQISSILPEHRLAPETPPPELCCL</sequence>
<dbReference type="Proteomes" id="UP000263642">
    <property type="component" value="Unassembled WGS sequence"/>
</dbReference>
<proteinExistence type="predicted"/>